<reference evidence="7 8" key="1">
    <citation type="submission" date="2021-03" db="EMBL/GenBank/DDBJ databases">
        <title>Complete Genome Sequences of Two Lysobacter Strains Isolated from Sea Water (Lysobacter caseinilyticus) and Soil (Lysobacter helvus) in South Korea.</title>
        <authorList>
            <person name="Watanabe Y."/>
            <person name="Arakawa K."/>
        </authorList>
    </citation>
    <scope>NUCLEOTIDE SEQUENCE [LARGE SCALE GENOMIC DNA]</scope>
    <source>
        <strain evidence="7 8">KVB24</strain>
    </source>
</reference>
<evidence type="ECO:0000256" key="4">
    <source>
        <dbReference type="ARBA" id="ARBA00023136"/>
    </source>
</evidence>
<dbReference type="PANTHER" id="PTHR32322">
    <property type="entry name" value="INNER MEMBRANE TRANSPORTER"/>
    <property type="match status" value="1"/>
</dbReference>
<feature type="transmembrane region" description="Helical" evidence="5">
    <location>
        <begin position="89"/>
        <end position="109"/>
    </location>
</feature>
<dbReference type="InterPro" id="IPR050638">
    <property type="entry name" value="AA-Vitamin_Transporters"/>
</dbReference>
<evidence type="ECO:0000256" key="5">
    <source>
        <dbReference type="SAM" id="Phobius"/>
    </source>
</evidence>
<keyword evidence="3 5" id="KW-1133">Transmembrane helix</keyword>
<evidence type="ECO:0000256" key="1">
    <source>
        <dbReference type="ARBA" id="ARBA00004141"/>
    </source>
</evidence>
<feature type="transmembrane region" description="Helical" evidence="5">
    <location>
        <begin position="116"/>
        <end position="135"/>
    </location>
</feature>
<comment type="subcellular location">
    <subcellularLocation>
        <location evidence="1">Membrane</location>
        <topology evidence="1">Multi-pass membrane protein</topology>
    </subcellularLocation>
</comment>
<dbReference type="RefSeq" id="WP_213434894.1">
    <property type="nucleotide sequence ID" value="NZ_AP024545.1"/>
</dbReference>
<feature type="domain" description="EamA" evidence="6">
    <location>
        <begin position="142"/>
        <end position="281"/>
    </location>
</feature>
<name>A0ABN6G262_9GAMM</name>
<dbReference type="SUPFAM" id="SSF103481">
    <property type="entry name" value="Multidrug resistance efflux transporter EmrE"/>
    <property type="match status" value="2"/>
</dbReference>
<feature type="transmembrane region" description="Helical" evidence="5">
    <location>
        <begin position="7"/>
        <end position="27"/>
    </location>
</feature>
<proteinExistence type="predicted"/>
<dbReference type="PANTHER" id="PTHR32322:SF9">
    <property type="entry name" value="AMINO-ACID METABOLITE EFFLUX PUMP-RELATED"/>
    <property type="match status" value="1"/>
</dbReference>
<keyword evidence="8" id="KW-1185">Reference proteome</keyword>
<keyword evidence="2 5" id="KW-0812">Transmembrane</keyword>
<evidence type="ECO:0000313" key="8">
    <source>
        <dbReference type="Proteomes" id="UP000681317"/>
    </source>
</evidence>
<dbReference type="InterPro" id="IPR000620">
    <property type="entry name" value="EamA_dom"/>
</dbReference>
<dbReference type="Pfam" id="PF00892">
    <property type="entry name" value="EamA"/>
    <property type="match status" value="2"/>
</dbReference>
<protein>
    <submittedName>
        <fullName evidence="7">Membrane protein</fullName>
    </submittedName>
</protein>
<feature type="transmembrane region" description="Helical" evidence="5">
    <location>
        <begin position="141"/>
        <end position="161"/>
    </location>
</feature>
<feature type="transmembrane region" description="Helical" evidence="5">
    <location>
        <begin position="209"/>
        <end position="227"/>
    </location>
</feature>
<feature type="transmembrane region" description="Helical" evidence="5">
    <location>
        <begin position="239"/>
        <end position="258"/>
    </location>
</feature>
<dbReference type="Proteomes" id="UP000681317">
    <property type="component" value="Chromosome"/>
</dbReference>
<feature type="transmembrane region" description="Helical" evidence="5">
    <location>
        <begin position="264"/>
        <end position="284"/>
    </location>
</feature>
<evidence type="ECO:0000256" key="3">
    <source>
        <dbReference type="ARBA" id="ARBA00022989"/>
    </source>
</evidence>
<accession>A0ABN6G262</accession>
<evidence type="ECO:0000259" key="6">
    <source>
        <dbReference type="Pfam" id="PF00892"/>
    </source>
</evidence>
<keyword evidence="4 5" id="KW-0472">Membrane</keyword>
<sequence>MKPIDRALGILVTILWGSNFSVIGVGLQSLDPFLLAALRFTFTALPLVLFVRRPANIGLPVLAAYGLLFGVGLWWVVNVAMAQGMSPGLSSLVLQFSAFFTIVLSAWVFRERLGRWQWAGMVVATTGLSAMIASTEASGTRVGIALVLFAAVCWSLCNLLVKRHRPADMLAFVAWSSVFSAPALLVLAWWSQGSAPFVALGDRLDGRAIFSVLFQAWVTTLFGYWVWNTLMKRYPAATVAPLSLLVPVSGLVTSWWVFDEHLSPATWCAVGVVLVGIALFLLAGRLRQPA</sequence>
<organism evidence="7 8">
    <name type="scientific">Noviluteimonas caseinilytica</name>
    <dbReference type="NCBI Taxonomy" id="2675101"/>
    <lineage>
        <taxon>Bacteria</taxon>
        <taxon>Pseudomonadati</taxon>
        <taxon>Pseudomonadota</taxon>
        <taxon>Gammaproteobacteria</taxon>
        <taxon>Lysobacterales</taxon>
        <taxon>Lysobacteraceae</taxon>
        <taxon>Noviluteimonas</taxon>
    </lineage>
</organism>
<gene>
    <name evidence="7" type="ORF">LYSCAS_30160</name>
</gene>
<feature type="transmembrane region" description="Helical" evidence="5">
    <location>
        <begin position="33"/>
        <end position="51"/>
    </location>
</feature>
<dbReference type="InterPro" id="IPR037185">
    <property type="entry name" value="EmrE-like"/>
</dbReference>
<feature type="domain" description="EamA" evidence="6">
    <location>
        <begin position="8"/>
        <end position="130"/>
    </location>
</feature>
<feature type="transmembrane region" description="Helical" evidence="5">
    <location>
        <begin position="170"/>
        <end position="189"/>
    </location>
</feature>
<feature type="transmembrane region" description="Helical" evidence="5">
    <location>
        <begin position="58"/>
        <end position="77"/>
    </location>
</feature>
<dbReference type="EMBL" id="AP024545">
    <property type="protein sequence ID" value="BCT93992.1"/>
    <property type="molecule type" value="Genomic_DNA"/>
</dbReference>
<evidence type="ECO:0000256" key="2">
    <source>
        <dbReference type="ARBA" id="ARBA00022692"/>
    </source>
</evidence>
<evidence type="ECO:0000313" key="7">
    <source>
        <dbReference type="EMBL" id="BCT93992.1"/>
    </source>
</evidence>